<feature type="domain" description="Molybdopterin oxidoreductase" evidence="2">
    <location>
        <begin position="78"/>
        <end position="456"/>
    </location>
</feature>
<dbReference type="EMBL" id="LWMV01000178">
    <property type="protein sequence ID" value="KZX11920.1"/>
    <property type="molecule type" value="Genomic_DNA"/>
</dbReference>
<comment type="caution">
    <text evidence="3">The sequence shown here is derived from an EMBL/GenBank/DDBJ whole genome shotgun (WGS) entry which is preliminary data.</text>
</comment>
<dbReference type="GO" id="GO:0022904">
    <property type="term" value="P:respiratory electron transport chain"/>
    <property type="evidence" value="ECO:0007669"/>
    <property type="project" value="TreeGrafter"/>
</dbReference>
<dbReference type="Gene3D" id="3.40.50.740">
    <property type="match status" value="2"/>
</dbReference>
<dbReference type="SUPFAM" id="SSF53706">
    <property type="entry name" value="Formate dehydrogenase/DMSO reductase, domains 1-3"/>
    <property type="match status" value="1"/>
</dbReference>
<dbReference type="GO" id="GO:0018493">
    <property type="term" value="F:formylmethanofuran dehydrogenase activity"/>
    <property type="evidence" value="ECO:0007669"/>
    <property type="project" value="InterPro"/>
</dbReference>
<dbReference type="STRING" id="49547.MBCUR_12440"/>
<gene>
    <name evidence="3" type="primary">fdnG</name>
    <name evidence="3" type="ORF">MBCUR_12440</name>
</gene>
<keyword evidence="1 3" id="KW-0560">Oxidoreductase</keyword>
<dbReference type="PANTHER" id="PTHR43105">
    <property type="entry name" value="RESPIRATORY NITRATE REDUCTASE"/>
    <property type="match status" value="1"/>
</dbReference>
<dbReference type="InterPro" id="IPR006656">
    <property type="entry name" value="Mopterin_OxRdtase"/>
</dbReference>
<dbReference type="Proteomes" id="UP000077245">
    <property type="component" value="Unassembled WGS sequence"/>
</dbReference>
<evidence type="ECO:0000313" key="3">
    <source>
        <dbReference type="EMBL" id="KZX11920.1"/>
    </source>
</evidence>
<dbReference type="GO" id="GO:0015948">
    <property type="term" value="P:methanogenesis"/>
    <property type="evidence" value="ECO:0007669"/>
    <property type="project" value="InterPro"/>
</dbReference>
<dbReference type="RefSeq" id="WP_067091651.1">
    <property type="nucleotide sequence ID" value="NZ_LWMV01000178.1"/>
</dbReference>
<dbReference type="PANTHER" id="PTHR43105:SF14">
    <property type="entry name" value="FORMATE DEHYDROGENASE H"/>
    <property type="match status" value="1"/>
</dbReference>
<dbReference type="InterPro" id="IPR050123">
    <property type="entry name" value="Prok_molybdopt-oxidoreductase"/>
</dbReference>
<dbReference type="GO" id="GO:0016020">
    <property type="term" value="C:membrane"/>
    <property type="evidence" value="ECO:0007669"/>
    <property type="project" value="TreeGrafter"/>
</dbReference>
<evidence type="ECO:0000259" key="2">
    <source>
        <dbReference type="Pfam" id="PF00384"/>
    </source>
</evidence>
<sequence>MAYEKPVTDYDYIVENCTCAFCGCNCDDLVYLVKGGEVKGELDGKLVTSGYVDGGHVVACRHACRLGASKVMEDMDQRLLVPMIRNDDGALVEVDWDTALDKAAELIAGAVRPVFYGWSETSIETMHYGLELGELVGAVLDNQATICHGPSLQAVQNAGYPVNTLGEVKNRADMIVYTGNNAMNSHPRHMARYAAFPRGYFRQRGRFDRTIVTMDPRYTDTAKMSDIWVGFEQNGDYEFYNAMRAVLRGKKLEKDVISGIPKEDIEELVEAMKGAQYGSLFFGLGLTHTLSKQRNIDIAINLIQDLNKYSKWNLIPMRGHFNVNGFNIFMAFEQGFPYGVDFARGYPRYMNGETNTIDLLTREEPDVFMVIAADPGAHFPSGANRHLSNIPVIQIDIHWGPSTELADIVLPGSFIGVEAAGTSYRMDGVPLYMKKAISRPETCRDDEWIVNELLKRVQKIKGIEPKVASK</sequence>
<evidence type="ECO:0000256" key="1">
    <source>
        <dbReference type="ARBA" id="ARBA00023002"/>
    </source>
</evidence>
<dbReference type="AlphaFoldDB" id="A0A162FLU7"/>
<name>A0A162FLU7_9EURY</name>
<keyword evidence="4" id="KW-1185">Reference proteome</keyword>
<dbReference type="PATRIC" id="fig|49547.3.peg.1338"/>
<dbReference type="PIRSF" id="PIRSF005646">
    <property type="entry name" value="FwdB"/>
    <property type="match status" value="1"/>
</dbReference>
<dbReference type="CDD" id="cd02761">
    <property type="entry name" value="MopB_FmdB-FwdB"/>
    <property type="match status" value="1"/>
</dbReference>
<evidence type="ECO:0000313" key="4">
    <source>
        <dbReference type="Proteomes" id="UP000077245"/>
    </source>
</evidence>
<proteinExistence type="predicted"/>
<dbReference type="InterPro" id="IPR016457">
    <property type="entry name" value="Formylmethanofuran_DH_bsu"/>
</dbReference>
<accession>A0A162FLU7</accession>
<dbReference type="Pfam" id="PF00384">
    <property type="entry name" value="Molybdopterin"/>
    <property type="match status" value="1"/>
</dbReference>
<dbReference type="GO" id="GO:0003954">
    <property type="term" value="F:NADH dehydrogenase activity"/>
    <property type="evidence" value="ECO:0007669"/>
    <property type="project" value="TreeGrafter"/>
</dbReference>
<reference evidence="3 4" key="1">
    <citation type="submission" date="2016-04" db="EMBL/GenBank/DDBJ databases">
        <title>Genome sequence of Methanobrevibacter curvatus DSM 11111.</title>
        <authorList>
            <person name="Poehlein A."/>
            <person name="Seedorf H."/>
            <person name="Daniel R."/>
        </authorList>
    </citation>
    <scope>NUCLEOTIDE SEQUENCE [LARGE SCALE GENOMIC DNA]</scope>
    <source>
        <strain evidence="3 4">DSM 11111</strain>
    </source>
</reference>
<dbReference type="NCBIfam" id="TIGR03129">
    <property type="entry name" value="one_C_dehyd_B"/>
    <property type="match status" value="1"/>
</dbReference>
<dbReference type="OrthoDB" id="23466at2157"/>
<protein>
    <submittedName>
        <fullName evidence="3">Formate dehydrogenase, nitrate-inducible, major subunit</fullName>
        <ecNumber evidence="3">1.1.5.6</ecNumber>
    </submittedName>
</protein>
<dbReference type="EC" id="1.1.5.6" evidence="3"/>
<dbReference type="Gene3D" id="3.40.228.10">
    <property type="entry name" value="Dimethylsulfoxide Reductase, domain 2"/>
    <property type="match status" value="2"/>
</dbReference>
<organism evidence="3 4">
    <name type="scientific">Methanobrevibacter curvatus</name>
    <dbReference type="NCBI Taxonomy" id="49547"/>
    <lineage>
        <taxon>Archaea</taxon>
        <taxon>Methanobacteriati</taxon>
        <taxon>Methanobacteriota</taxon>
        <taxon>Methanomada group</taxon>
        <taxon>Methanobacteria</taxon>
        <taxon>Methanobacteriales</taxon>
        <taxon>Methanobacteriaceae</taxon>
        <taxon>Methanobrevibacter</taxon>
    </lineage>
</organism>